<dbReference type="EMBL" id="QEFB01000001">
    <property type="protein sequence ID" value="PWC08100.1"/>
    <property type="molecule type" value="Genomic_DNA"/>
</dbReference>
<dbReference type="RefSeq" id="WP_108961972.1">
    <property type="nucleotide sequence ID" value="NZ_QEFB01000001.1"/>
</dbReference>
<dbReference type="Proteomes" id="UP000244962">
    <property type="component" value="Unassembled WGS sequence"/>
</dbReference>
<evidence type="ECO:0000313" key="3">
    <source>
        <dbReference type="Proteomes" id="UP000244962"/>
    </source>
</evidence>
<keyword evidence="1" id="KW-0472">Membrane</keyword>
<evidence type="ECO:0000313" key="2">
    <source>
        <dbReference type="EMBL" id="PWC08100.1"/>
    </source>
</evidence>
<accession>A0A2U1TGX9</accession>
<keyword evidence="3" id="KW-1185">Reference proteome</keyword>
<keyword evidence="1" id="KW-1133">Transmembrane helix</keyword>
<sequence length="201" mass="20952">MTLYSDFGARKARQIIGDVLALFLIAVSVWLGTTVYAVIANLASFGEQMEDAGASFEEAMTEAGDTLGGVPLIGREIRVPFDGASGAGGALEAAGQGQQVAVGQLATGLGIGVAALPIIVIVVLWLIPRARFVWKARQARSVSTSGTGIDLLALRALATQDMSSLVKIHPDAMGAWRRGDEGVVRALAHLELKSSGVRLGR</sequence>
<dbReference type="AlphaFoldDB" id="A0A2U1TGX9"/>
<name>A0A2U1TGX9_9MICO</name>
<evidence type="ECO:0000256" key="1">
    <source>
        <dbReference type="SAM" id="Phobius"/>
    </source>
</evidence>
<comment type="caution">
    <text evidence="2">The sequence shown here is derived from an EMBL/GenBank/DDBJ whole genome shotgun (WGS) entry which is preliminary data.</text>
</comment>
<organism evidence="2 3">
    <name type="scientific">Mycetocola zhujimingii</name>
    <dbReference type="NCBI Taxonomy" id="2079792"/>
    <lineage>
        <taxon>Bacteria</taxon>
        <taxon>Bacillati</taxon>
        <taxon>Actinomycetota</taxon>
        <taxon>Actinomycetes</taxon>
        <taxon>Micrococcales</taxon>
        <taxon>Microbacteriaceae</taxon>
        <taxon>Mycetocola</taxon>
    </lineage>
</organism>
<gene>
    <name evidence="2" type="ORF">DF223_01725</name>
</gene>
<keyword evidence="1" id="KW-0812">Transmembrane</keyword>
<protein>
    <submittedName>
        <fullName evidence="2">Uncharacterized protein</fullName>
    </submittedName>
</protein>
<feature type="transmembrane region" description="Helical" evidence="1">
    <location>
        <begin position="105"/>
        <end position="127"/>
    </location>
</feature>
<feature type="transmembrane region" description="Helical" evidence="1">
    <location>
        <begin position="20"/>
        <end position="39"/>
    </location>
</feature>
<proteinExistence type="predicted"/>
<reference evidence="3" key="1">
    <citation type="submission" date="2018-04" db="EMBL/GenBank/DDBJ databases">
        <authorList>
            <person name="Liu S."/>
            <person name="Wang Z."/>
            <person name="Li J."/>
        </authorList>
    </citation>
    <scope>NUCLEOTIDE SEQUENCE [LARGE SCALE GENOMIC DNA]</scope>
    <source>
        <strain evidence="3">622</strain>
    </source>
</reference>